<dbReference type="InterPro" id="IPR030678">
    <property type="entry name" value="Peptide/Ni-bd"/>
</dbReference>
<proteinExistence type="predicted"/>
<dbReference type="Gene3D" id="3.10.105.10">
    <property type="entry name" value="Dipeptide-binding Protein, Domain 3"/>
    <property type="match status" value="1"/>
</dbReference>
<dbReference type="Proteomes" id="UP000503540">
    <property type="component" value="Chromosome"/>
</dbReference>
<gene>
    <name evidence="2" type="ORF">F5544_13110</name>
</gene>
<evidence type="ECO:0000313" key="2">
    <source>
        <dbReference type="EMBL" id="QIS10511.1"/>
    </source>
</evidence>
<dbReference type="GO" id="GO:0042597">
    <property type="term" value="C:periplasmic space"/>
    <property type="evidence" value="ECO:0007669"/>
    <property type="project" value="UniProtKB-ARBA"/>
</dbReference>
<evidence type="ECO:0000313" key="3">
    <source>
        <dbReference type="Proteomes" id="UP000503540"/>
    </source>
</evidence>
<dbReference type="PANTHER" id="PTHR30290:SF83">
    <property type="entry name" value="ABC TRANSPORTER SUBSTRATE-BINDING PROTEIN"/>
    <property type="match status" value="1"/>
</dbReference>
<sequence length="574" mass="63075">MGTRPRAMDTVRGHYEATRRHPMVPPSACRTGLLAMQYRESILRFTRVSTLAAITVMVASFGLAACSSSDSAESGVVTVNAGEPQNPLVPTNTNENMGGRVVDRLFAGLKYYDADGTAHDEMAQSIETSDRQHYKITIKPDWKFSDGTPVTAKSFVDAWNYGALGTNAQLQNWIFAPIVGFDDVQANPPKAQTMSGLKVVDDKTFTVDLTHPSIDFVLSLGFAPFYPLPDVAFKDMKAFGENPVGNGPYKFQKWDHNVRIELRPNPNYHGGRPPKNKGLDFVMYQTYETAYADLQAGNLDALDTIPDNALTTFKKDLGDRAISKPTAQNQHIGIQSNVPHFAGEEGALRRKAISMAIDRATICDKIWKGTKIPARDFTASTLPGFQADLPGSEALKFDPEGAKKLWAQADAISPWSGKFEIAYNSDGGHQAWIEAVANSVKNTLGIDAVATPYPTFKTIRDLINKKSIGKAFRYGWQGDYPAMMEFLTAFYLSSSGTNNSDYKNPQFDQLLAQAQAAPTEAESYKVIGQAQTLLFKEMADIPVLDYVANAGRSDKVKKAPLAWSGLFDFENIEK</sequence>
<name>A0A6G9YBB2_9NOCA</name>
<dbReference type="CDD" id="cd00995">
    <property type="entry name" value="PBP2_NikA_DppA_OppA_like"/>
    <property type="match status" value="1"/>
</dbReference>
<dbReference type="Gene3D" id="3.90.76.10">
    <property type="entry name" value="Dipeptide-binding Protein, Domain 1"/>
    <property type="match status" value="1"/>
</dbReference>
<evidence type="ECO:0000259" key="1">
    <source>
        <dbReference type="Pfam" id="PF00496"/>
    </source>
</evidence>
<dbReference type="Gene3D" id="3.40.190.10">
    <property type="entry name" value="Periplasmic binding protein-like II"/>
    <property type="match status" value="1"/>
</dbReference>
<dbReference type="GO" id="GO:0015833">
    <property type="term" value="P:peptide transport"/>
    <property type="evidence" value="ECO:0007669"/>
    <property type="project" value="TreeGrafter"/>
</dbReference>
<dbReference type="AlphaFoldDB" id="A0A6G9YBB2"/>
<dbReference type="KEGG" id="nah:F5544_13110"/>
<organism evidence="2 3">
    <name type="scientific">Nocardia arthritidis</name>
    <dbReference type="NCBI Taxonomy" id="228602"/>
    <lineage>
        <taxon>Bacteria</taxon>
        <taxon>Bacillati</taxon>
        <taxon>Actinomycetota</taxon>
        <taxon>Actinomycetes</taxon>
        <taxon>Mycobacteriales</taxon>
        <taxon>Nocardiaceae</taxon>
        <taxon>Nocardia</taxon>
    </lineage>
</organism>
<reference evidence="2 3" key="1">
    <citation type="journal article" date="2019" name="ACS Chem. Biol.">
        <title>Identification and Mobilization of a Cryptic Antibiotic Biosynthesis Gene Locus from a Human-Pathogenic Nocardia Isolate.</title>
        <authorList>
            <person name="Herisse M."/>
            <person name="Ishida K."/>
            <person name="Porter J.L."/>
            <person name="Howden B."/>
            <person name="Hertweck C."/>
            <person name="Stinear T.P."/>
            <person name="Pidot S.J."/>
        </authorList>
    </citation>
    <scope>NUCLEOTIDE SEQUENCE [LARGE SCALE GENOMIC DNA]</scope>
    <source>
        <strain evidence="2 3">AUSMDU00012717</strain>
    </source>
</reference>
<protein>
    <submittedName>
        <fullName evidence="2">ABC transporter substrate-binding protein</fullName>
    </submittedName>
</protein>
<feature type="domain" description="Solute-binding protein family 5" evidence="1">
    <location>
        <begin position="121"/>
        <end position="496"/>
    </location>
</feature>
<dbReference type="GO" id="GO:0043190">
    <property type="term" value="C:ATP-binding cassette (ABC) transporter complex"/>
    <property type="evidence" value="ECO:0007669"/>
    <property type="project" value="InterPro"/>
</dbReference>
<dbReference type="GO" id="GO:1904680">
    <property type="term" value="F:peptide transmembrane transporter activity"/>
    <property type="evidence" value="ECO:0007669"/>
    <property type="project" value="TreeGrafter"/>
</dbReference>
<dbReference type="SUPFAM" id="SSF53850">
    <property type="entry name" value="Periplasmic binding protein-like II"/>
    <property type="match status" value="1"/>
</dbReference>
<dbReference type="EMBL" id="CP046172">
    <property type="protein sequence ID" value="QIS10511.1"/>
    <property type="molecule type" value="Genomic_DNA"/>
</dbReference>
<dbReference type="PIRSF" id="PIRSF002741">
    <property type="entry name" value="MppA"/>
    <property type="match status" value="1"/>
</dbReference>
<dbReference type="Pfam" id="PF00496">
    <property type="entry name" value="SBP_bac_5"/>
    <property type="match status" value="1"/>
</dbReference>
<accession>A0A6G9YBB2</accession>
<keyword evidence="3" id="KW-1185">Reference proteome</keyword>
<dbReference type="PANTHER" id="PTHR30290">
    <property type="entry name" value="PERIPLASMIC BINDING COMPONENT OF ABC TRANSPORTER"/>
    <property type="match status" value="1"/>
</dbReference>
<dbReference type="InterPro" id="IPR039424">
    <property type="entry name" value="SBP_5"/>
</dbReference>
<dbReference type="InterPro" id="IPR000914">
    <property type="entry name" value="SBP_5_dom"/>
</dbReference>